<dbReference type="Pfam" id="PF13432">
    <property type="entry name" value="TPR_16"/>
    <property type="match status" value="1"/>
</dbReference>
<keyword evidence="1" id="KW-0677">Repeat</keyword>
<dbReference type="Pfam" id="PF07719">
    <property type="entry name" value="TPR_2"/>
    <property type="match status" value="1"/>
</dbReference>
<feature type="repeat" description="TPR" evidence="3">
    <location>
        <begin position="35"/>
        <end position="68"/>
    </location>
</feature>
<dbReference type="SMART" id="SM00028">
    <property type="entry name" value="TPR"/>
    <property type="match status" value="5"/>
</dbReference>
<evidence type="ECO:0000256" key="2">
    <source>
        <dbReference type="ARBA" id="ARBA00022803"/>
    </source>
</evidence>
<dbReference type="AlphaFoldDB" id="A0A6P8G1G5"/>
<dbReference type="PROSITE" id="PS50005">
    <property type="entry name" value="TPR"/>
    <property type="match status" value="3"/>
</dbReference>
<dbReference type="PANTHER" id="PTHR45188">
    <property type="entry name" value="DNAJ PROTEIN P58IPK HOMOLOG"/>
    <property type="match status" value="1"/>
</dbReference>
<evidence type="ECO:0000256" key="3">
    <source>
        <dbReference type="PROSITE-ProRule" id="PRU00339"/>
    </source>
</evidence>
<evidence type="ECO:0000313" key="4">
    <source>
        <dbReference type="Proteomes" id="UP000515152"/>
    </source>
</evidence>
<dbReference type="GeneID" id="105898810"/>
<dbReference type="InterPro" id="IPR019734">
    <property type="entry name" value="TPR_rpt"/>
</dbReference>
<feature type="repeat" description="TPR" evidence="3">
    <location>
        <begin position="217"/>
        <end position="250"/>
    </location>
</feature>
<dbReference type="KEGG" id="char:105898810"/>
<proteinExistence type="predicted"/>
<dbReference type="RefSeq" id="XP_031429302.1">
    <property type="nucleotide sequence ID" value="XM_031573442.2"/>
</dbReference>
<keyword evidence="4" id="KW-1185">Reference proteome</keyword>
<sequence length="266" mass="30431">MPSPSFHSKMSSVDFDVPMDPEMELLDDEDMERDAEDFKEQGNAYYIKKDYSEAFNYYTKAIDMCPKTASYYGNRAATLMMLSRYREALEDSQMAVRLDDAFVKGHVREGKCHLSLGNAMAASRCFQRVLELEPDNVSAQQEIKNAESILEYERMAEIGFDKRDFRMVVFCMDRALESAPACHRFKVLKAECLAMLGRYPEAQSVASDILRMDSTNGDALYVRGLCLYYEDCIDKAVQFFIQALRMAPDHEKARLACRVSDSLSVF</sequence>
<dbReference type="Proteomes" id="UP000515152">
    <property type="component" value="Chromosome 1"/>
</dbReference>
<dbReference type="OrthoDB" id="765884at2759"/>
<keyword evidence="2 3" id="KW-0802">TPR repeat</keyword>
<organism evidence="4 5">
    <name type="scientific">Clupea harengus</name>
    <name type="common">Atlantic herring</name>
    <dbReference type="NCBI Taxonomy" id="7950"/>
    <lineage>
        <taxon>Eukaryota</taxon>
        <taxon>Metazoa</taxon>
        <taxon>Chordata</taxon>
        <taxon>Craniata</taxon>
        <taxon>Vertebrata</taxon>
        <taxon>Euteleostomi</taxon>
        <taxon>Actinopterygii</taxon>
        <taxon>Neopterygii</taxon>
        <taxon>Teleostei</taxon>
        <taxon>Clupei</taxon>
        <taxon>Clupeiformes</taxon>
        <taxon>Clupeoidei</taxon>
        <taxon>Clupeidae</taxon>
        <taxon>Clupea</taxon>
    </lineage>
</organism>
<evidence type="ECO:0000256" key="1">
    <source>
        <dbReference type="ARBA" id="ARBA00022737"/>
    </source>
</evidence>
<dbReference type="SUPFAM" id="SSF48452">
    <property type="entry name" value="TPR-like"/>
    <property type="match status" value="1"/>
</dbReference>
<evidence type="ECO:0000313" key="5">
    <source>
        <dbReference type="RefSeq" id="XP_031429302.1"/>
    </source>
</evidence>
<dbReference type="InterPro" id="IPR011990">
    <property type="entry name" value="TPR-like_helical_dom_sf"/>
</dbReference>
<dbReference type="InterPro" id="IPR013105">
    <property type="entry name" value="TPR_2"/>
</dbReference>
<gene>
    <name evidence="5" type="primary">LOC105898810</name>
</gene>
<dbReference type="Gene3D" id="1.25.40.10">
    <property type="entry name" value="Tetratricopeptide repeat domain"/>
    <property type="match status" value="1"/>
</dbReference>
<name>A0A6P8G1G5_CLUHA</name>
<accession>A0A6P8G1G5</accession>
<dbReference type="PANTHER" id="PTHR45188:SF2">
    <property type="entry name" value="DNAJ HOMOLOG SUBFAMILY C MEMBER 7"/>
    <property type="match status" value="1"/>
</dbReference>
<protein>
    <submittedName>
        <fullName evidence="5">DnaJ homolog subfamily C member 7</fullName>
    </submittedName>
</protein>
<reference evidence="5" key="1">
    <citation type="submission" date="2025-08" db="UniProtKB">
        <authorList>
            <consortium name="RefSeq"/>
        </authorList>
    </citation>
    <scope>IDENTIFICATION</scope>
</reference>
<feature type="repeat" description="TPR" evidence="3">
    <location>
        <begin position="103"/>
        <end position="136"/>
    </location>
</feature>